<evidence type="ECO:0000313" key="1">
    <source>
        <dbReference type="EMBL" id="AQY50477.1"/>
    </source>
</evidence>
<protein>
    <submittedName>
        <fullName evidence="1">Uncharacterized protein</fullName>
    </submittedName>
</protein>
<evidence type="ECO:0000313" key="2">
    <source>
        <dbReference type="Proteomes" id="UP000223060"/>
    </source>
</evidence>
<gene>
    <name evidence="1" type="ORF">UE46_05170</name>
</gene>
<accession>A0A1S7FZ11</accession>
<dbReference type="KEGG" id="lwi:UE46_05170"/>
<accession>A0A1S7FSY3</accession>
<dbReference type="EMBL" id="CP011102">
    <property type="protein sequence ID" value="AQY50477.1"/>
    <property type="molecule type" value="Genomic_DNA"/>
</dbReference>
<dbReference type="AlphaFoldDB" id="A0A1S7FSY3"/>
<keyword evidence="2" id="KW-1185">Reference proteome</keyword>
<dbReference type="RefSeq" id="WP_036058573.1">
    <property type="nucleotide sequence ID" value="NZ_CP011102.1"/>
</dbReference>
<organism evidence="1 2">
    <name type="scientific">Listeria weihenstephanensis</name>
    <dbReference type="NCBI Taxonomy" id="1006155"/>
    <lineage>
        <taxon>Bacteria</taxon>
        <taxon>Bacillati</taxon>
        <taxon>Bacillota</taxon>
        <taxon>Bacilli</taxon>
        <taxon>Bacillales</taxon>
        <taxon>Listeriaceae</taxon>
        <taxon>Listeria</taxon>
    </lineage>
</organism>
<dbReference type="Proteomes" id="UP000223060">
    <property type="component" value="Chromosome"/>
</dbReference>
<name>A0A1S7FSY3_9LIST</name>
<proteinExistence type="predicted"/>
<reference evidence="2" key="1">
    <citation type="submission" date="2015-03" db="EMBL/GenBank/DDBJ databases">
        <authorList>
            <person name="Ferrari E."/>
            <person name="Walter M.C."/>
            <person name="Huptas C."/>
            <person name="Scherer S."/>
            <person name="Mueller-Herbst S."/>
        </authorList>
    </citation>
    <scope>NUCLEOTIDE SEQUENCE [LARGE SCALE GENOMIC DNA]</scope>
    <source>
        <strain evidence="2">LWP01</strain>
    </source>
</reference>
<sequence>MATFEDIKIKDHVVVTHDTVGKRIFGKGRSVEKGTELEVAMVREHTLVVRPLDLFAPGVMTIPTTAVKLLDRGRD</sequence>